<dbReference type="PRINTS" id="PR00344">
    <property type="entry name" value="BCTRLSENSOR"/>
</dbReference>
<dbReference type="PROSITE" id="PS50109">
    <property type="entry name" value="HIS_KIN"/>
    <property type="match status" value="1"/>
</dbReference>
<evidence type="ECO:0000256" key="7">
    <source>
        <dbReference type="ARBA" id="ARBA00022741"/>
    </source>
</evidence>
<gene>
    <name evidence="15" type="ORF">BAU28_16185</name>
</gene>
<feature type="transmembrane region" description="Helical" evidence="13">
    <location>
        <begin position="42"/>
        <end position="62"/>
    </location>
</feature>
<dbReference type="Proteomes" id="UP000182788">
    <property type="component" value="Unassembled WGS sequence"/>
</dbReference>
<organism evidence="15 16">
    <name type="scientific">Bacillus paramycoides</name>
    <dbReference type="NCBI Taxonomy" id="2026194"/>
    <lineage>
        <taxon>Bacteria</taxon>
        <taxon>Bacillati</taxon>
        <taxon>Bacillota</taxon>
        <taxon>Bacilli</taxon>
        <taxon>Bacillales</taxon>
        <taxon>Bacillaceae</taxon>
        <taxon>Bacillus</taxon>
        <taxon>Bacillus cereus group</taxon>
    </lineage>
</organism>
<comment type="caution">
    <text evidence="15">The sequence shown here is derived from an EMBL/GenBank/DDBJ whole genome shotgun (WGS) entry which is preliminary data.</text>
</comment>
<proteinExistence type="predicted"/>
<dbReference type="Gene3D" id="3.30.565.10">
    <property type="entry name" value="Histidine kinase-like ATPase, C-terminal domain"/>
    <property type="match status" value="1"/>
</dbReference>
<evidence type="ECO:0000256" key="2">
    <source>
        <dbReference type="ARBA" id="ARBA00004651"/>
    </source>
</evidence>
<evidence type="ECO:0000259" key="14">
    <source>
        <dbReference type="PROSITE" id="PS50109"/>
    </source>
</evidence>
<feature type="domain" description="Histidine kinase" evidence="14">
    <location>
        <begin position="126"/>
        <end position="333"/>
    </location>
</feature>
<dbReference type="AlphaFoldDB" id="A0A1J9UCG7"/>
<dbReference type="SMART" id="SM00387">
    <property type="entry name" value="HATPase_c"/>
    <property type="match status" value="1"/>
</dbReference>
<reference evidence="15 16" key="1">
    <citation type="submission" date="2016-06" db="EMBL/GenBank/DDBJ databases">
        <title>First insights into the genetic diversity and population structure of in the Bacillus cereus group bacteria from diverse marine environments.</title>
        <authorList>
            <person name="Liu Y."/>
            <person name="Lai Q."/>
            <person name="Shao Z."/>
        </authorList>
    </citation>
    <scope>NUCLEOTIDE SEQUENCE [LARGE SCALE GENOMIC DNA]</scope>
    <source>
        <strain evidence="15 16">NH24A2</strain>
    </source>
</reference>
<dbReference type="InterPro" id="IPR004358">
    <property type="entry name" value="Sig_transdc_His_kin-like_C"/>
</dbReference>
<feature type="transmembrane region" description="Helical" evidence="13">
    <location>
        <begin position="12"/>
        <end position="30"/>
    </location>
</feature>
<dbReference type="GO" id="GO:0005524">
    <property type="term" value="F:ATP binding"/>
    <property type="evidence" value="ECO:0007669"/>
    <property type="project" value="UniProtKB-KW"/>
</dbReference>
<comment type="catalytic activity">
    <reaction evidence="1">
        <text>ATP + protein L-histidine = ADP + protein N-phospho-L-histidine.</text>
        <dbReference type="EC" id="2.7.13.3"/>
    </reaction>
</comment>
<dbReference type="PANTHER" id="PTHR45453:SF2">
    <property type="entry name" value="HISTIDINE KINASE"/>
    <property type="match status" value="1"/>
</dbReference>
<evidence type="ECO:0000313" key="15">
    <source>
        <dbReference type="EMBL" id="OJD76352.1"/>
    </source>
</evidence>
<keyword evidence="4" id="KW-1003">Cell membrane</keyword>
<dbReference type="InterPro" id="IPR050351">
    <property type="entry name" value="BphY/WalK/GraS-like"/>
</dbReference>
<evidence type="ECO:0000256" key="8">
    <source>
        <dbReference type="ARBA" id="ARBA00022777"/>
    </source>
</evidence>
<keyword evidence="12 13" id="KW-0472">Membrane</keyword>
<dbReference type="PANTHER" id="PTHR45453">
    <property type="entry name" value="PHOSPHATE REGULON SENSOR PROTEIN PHOR"/>
    <property type="match status" value="1"/>
</dbReference>
<evidence type="ECO:0000256" key="11">
    <source>
        <dbReference type="ARBA" id="ARBA00023012"/>
    </source>
</evidence>
<dbReference type="GO" id="GO:0005886">
    <property type="term" value="C:plasma membrane"/>
    <property type="evidence" value="ECO:0007669"/>
    <property type="project" value="UniProtKB-SubCell"/>
</dbReference>
<keyword evidence="5" id="KW-0808">Transferase</keyword>
<protein>
    <recommendedName>
        <fullName evidence="3">histidine kinase</fullName>
        <ecNumber evidence="3">2.7.13.3</ecNumber>
    </recommendedName>
</protein>
<dbReference type="GO" id="GO:0000155">
    <property type="term" value="F:phosphorelay sensor kinase activity"/>
    <property type="evidence" value="ECO:0007669"/>
    <property type="project" value="TreeGrafter"/>
</dbReference>
<evidence type="ECO:0000313" key="16">
    <source>
        <dbReference type="Proteomes" id="UP000182788"/>
    </source>
</evidence>
<dbReference type="EMBL" id="MAOI01000089">
    <property type="protein sequence ID" value="OJD76352.1"/>
    <property type="molecule type" value="Genomic_DNA"/>
</dbReference>
<comment type="subcellular location">
    <subcellularLocation>
        <location evidence="2">Cell membrane</location>
        <topology evidence="2">Multi-pass membrane protein</topology>
    </subcellularLocation>
</comment>
<dbReference type="SUPFAM" id="SSF55874">
    <property type="entry name" value="ATPase domain of HSP90 chaperone/DNA topoisomerase II/histidine kinase"/>
    <property type="match status" value="1"/>
</dbReference>
<accession>A0A1J9UCG7</accession>
<evidence type="ECO:0000256" key="9">
    <source>
        <dbReference type="ARBA" id="ARBA00022840"/>
    </source>
</evidence>
<dbReference type="GeneID" id="87593661"/>
<evidence type="ECO:0000256" key="13">
    <source>
        <dbReference type="SAM" id="Phobius"/>
    </source>
</evidence>
<keyword evidence="6 13" id="KW-0812">Transmembrane</keyword>
<evidence type="ECO:0000256" key="1">
    <source>
        <dbReference type="ARBA" id="ARBA00000085"/>
    </source>
</evidence>
<dbReference type="GO" id="GO:0016036">
    <property type="term" value="P:cellular response to phosphate starvation"/>
    <property type="evidence" value="ECO:0007669"/>
    <property type="project" value="TreeGrafter"/>
</dbReference>
<evidence type="ECO:0000256" key="3">
    <source>
        <dbReference type="ARBA" id="ARBA00012438"/>
    </source>
</evidence>
<keyword evidence="11" id="KW-0902">Two-component regulatory system</keyword>
<name>A0A1J9UCG7_9BACI</name>
<dbReference type="InterPro" id="IPR003594">
    <property type="entry name" value="HATPase_dom"/>
</dbReference>
<dbReference type="EC" id="2.7.13.3" evidence="3"/>
<dbReference type="InterPro" id="IPR005467">
    <property type="entry name" value="His_kinase_dom"/>
</dbReference>
<dbReference type="Pfam" id="PF02518">
    <property type="entry name" value="HATPase_c"/>
    <property type="match status" value="1"/>
</dbReference>
<dbReference type="RefSeq" id="WP_071719730.1">
    <property type="nucleotide sequence ID" value="NZ_CBCSHB010000026.1"/>
</dbReference>
<evidence type="ECO:0000256" key="5">
    <source>
        <dbReference type="ARBA" id="ARBA00022679"/>
    </source>
</evidence>
<keyword evidence="7" id="KW-0547">Nucleotide-binding</keyword>
<evidence type="ECO:0000256" key="12">
    <source>
        <dbReference type="ARBA" id="ARBA00023136"/>
    </source>
</evidence>
<keyword evidence="9" id="KW-0067">ATP-binding</keyword>
<dbReference type="InterPro" id="IPR036890">
    <property type="entry name" value="HATPase_C_sf"/>
</dbReference>
<sequence length="341" mass="39999">MSIFRYINERRYFMFLYFLIMLFISTMIYLSDGLSNTKANLLYINVVSAIFILIYLIIGYFYHKRFYTELYISLHLEQDTVIAIPNPHTYEQELYTEILKKMYLEQQEKMYVLHEEKKEYHDFIMSWIHEVKIPISASQLLIRSGKSADILIDRLEDELGKIDHFVEQALYYSRLDSFSKDYFIQEVSLEAITGASMKKYAKTFISKRIQFERTKLQLLVESDTKWLSFIVDQIVANSLKYTDSHGEIKFIGEENGNEKRLIIQDNGIGIRLEDIGRVFERGFTGANGRVHTKSTGLGLYLAKHLSHKLGHDISIESKENKYTKVTIHFPKGNQYHTIAKA</sequence>
<keyword evidence="10 13" id="KW-1133">Transmembrane helix</keyword>
<keyword evidence="8 15" id="KW-0418">Kinase</keyword>
<evidence type="ECO:0000256" key="10">
    <source>
        <dbReference type="ARBA" id="ARBA00022989"/>
    </source>
</evidence>
<evidence type="ECO:0000256" key="6">
    <source>
        <dbReference type="ARBA" id="ARBA00022692"/>
    </source>
</evidence>
<dbReference type="GO" id="GO:0004721">
    <property type="term" value="F:phosphoprotein phosphatase activity"/>
    <property type="evidence" value="ECO:0007669"/>
    <property type="project" value="TreeGrafter"/>
</dbReference>
<evidence type="ECO:0000256" key="4">
    <source>
        <dbReference type="ARBA" id="ARBA00022475"/>
    </source>
</evidence>